<keyword evidence="7" id="KW-1185">Reference proteome</keyword>
<dbReference type="Proteomes" id="UP000464178">
    <property type="component" value="Chromosome"/>
</dbReference>
<dbReference type="InterPro" id="IPR015424">
    <property type="entry name" value="PyrdxlP-dep_Trfase"/>
</dbReference>
<evidence type="ECO:0000256" key="3">
    <source>
        <dbReference type="ARBA" id="ARBA00022898"/>
    </source>
</evidence>
<feature type="modified residue" description="N6-(pyridoxal phosphate)lysine" evidence="4">
    <location>
        <position position="202"/>
    </location>
</feature>
<evidence type="ECO:0000313" key="7">
    <source>
        <dbReference type="Proteomes" id="UP000464178"/>
    </source>
</evidence>
<dbReference type="SUPFAM" id="SSF53383">
    <property type="entry name" value="PLP-dependent transferases"/>
    <property type="match status" value="1"/>
</dbReference>
<dbReference type="InterPro" id="IPR015421">
    <property type="entry name" value="PyrdxlP-dep_Trfase_major"/>
</dbReference>
<dbReference type="GO" id="GO:0005737">
    <property type="term" value="C:cytoplasm"/>
    <property type="evidence" value="ECO:0007669"/>
    <property type="project" value="TreeGrafter"/>
</dbReference>
<dbReference type="KEGG" id="gms:SOIL9_56280"/>
<comment type="cofactor">
    <cofactor evidence="1 5">
        <name>pyridoxal 5'-phosphate</name>
        <dbReference type="ChEBI" id="CHEBI:597326"/>
    </cofactor>
</comment>
<dbReference type="InterPro" id="IPR054542">
    <property type="entry name" value="Cys_met_metab_PP"/>
</dbReference>
<dbReference type="PROSITE" id="PS00868">
    <property type="entry name" value="CYS_MET_METAB_PP"/>
    <property type="match status" value="1"/>
</dbReference>
<organism evidence="6 7">
    <name type="scientific">Gemmata massiliana</name>
    <dbReference type="NCBI Taxonomy" id="1210884"/>
    <lineage>
        <taxon>Bacteria</taxon>
        <taxon>Pseudomonadati</taxon>
        <taxon>Planctomycetota</taxon>
        <taxon>Planctomycetia</taxon>
        <taxon>Gemmatales</taxon>
        <taxon>Gemmataceae</taxon>
        <taxon>Gemmata</taxon>
    </lineage>
</organism>
<dbReference type="GO" id="GO:0019346">
    <property type="term" value="P:transsulfuration"/>
    <property type="evidence" value="ECO:0007669"/>
    <property type="project" value="InterPro"/>
</dbReference>
<dbReference type="GO" id="GO:0019343">
    <property type="term" value="P:cysteine biosynthetic process via cystathionine"/>
    <property type="evidence" value="ECO:0007669"/>
    <property type="project" value="TreeGrafter"/>
</dbReference>
<dbReference type="Gene3D" id="3.40.640.10">
    <property type="entry name" value="Type I PLP-dependent aspartate aminotransferase-like (Major domain)"/>
    <property type="match status" value="1"/>
</dbReference>
<evidence type="ECO:0008006" key="8">
    <source>
        <dbReference type="Google" id="ProtNLM"/>
    </source>
</evidence>
<protein>
    <recommendedName>
        <fullName evidence="8">Cystathionine gamma-synthase</fullName>
    </recommendedName>
</protein>
<dbReference type="FunFam" id="3.90.1150.10:FF:000008">
    <property type="entry name" value="Cystathionine gamma-synthase"/>
    <property type="match status" value="1"/>
</dbReference>
<dbReference type="InterPro" id="IPR015422">
    <property type="entry name" value="PyrdxlP-dep_Trfase_small"/>
</dbReference>
<evidence type="ECO:0000256" key="5">
    <source>
        <dbReference type="RuleBase" id="RU362118"/>
    </source>
</evidence>
<dbReference type="NCBIfam" id="NF005871">
    <property type="entry name" value="PRK07811.1"/>
    <property type="match status" value="1"/>
</dbReference>
<evidence type="ECO:0000256" key="2">
    <source>
        <dbReference type="ARBA" id="ARBA00009077"/>
    </source>
</evidence>
<keyword evidence="3 4" id="KW-0663">Pyridoxal phosphate</keyword>
<reference evidence="6 7" key="1">
    <citation type="submission" date="2019-05" db="EMBL/GenBank/DDBJ databases">
        <authorList>
            <consortium name="Science for Life Laboratories"/>
        </authorList>
    </citation>
    <scope>NUCLEOTIDE SEQUENCE [LARGE SCALE GENOMIC DNA]</scope>
    <source>
        <strain evidence="6">Soil9</strain>
    </source>
</reference>
<gene>
    <name evidence="6" type="ORF">SOIL9_56280</name>
</gene>
<dbReference type="EMBL" id="LR593886">
    <property type="protein sequence ID" value="VTR92086.1"/>
    <property type="molecule type" value="Genomic_DNA"/>
</dbReference>
<dbReference type="PIRSF" id="PIRSF001434">
    <property type="entry name" value="CGS"/>
    <property type="match status" value="1"/>
</dbReference>
<dbReference type="InterPro" id="IPR000277">
    <property type="entry name" value="Cys/Met-Metab_PyrdxlP-dep_enz"/>
</dbReference>
<evidence type="ECO:0000313" key="6">
    <source>
        <dbReference type="EMBL" id="VTR92086.1"/>
    </source>
</evidence>
<evidence type="ECO:0000256" key="4">
    <source>
        <dbReference type="PIRSR" id="PIRSR001434-2"/>
    </source>
</evidence>
<dbReference type="GO" id="GO:0030170">
    <property type="term" value="F:pyridoxal phosphate binding"/>
    <property type="evidence" value="ECO:0007669"/>
    <property type="project" value="InterPro"/>
</dbReference>
<sequence length="386" mass="40855">MSTDHAQGFSTRAIHAGQDADPATGATVVPIYATSTYTQAAPGQHKGYEYSRSGNPTRTALETALASLEEGERGLAFASGLAATTAVFGALLRPGDEVVASADLYGGTFRLLDKVFKPWGLVAKYTDDSSAAGFEKLITPKTKLVWIETPTNPLLQILDIAALAEVSRKHGAKLAVDNTFASPYLQRPLRLGADLVIHSTTKYLGGHSDVVGGCVVGAKDLLDPIKFYQNAAGGVPGPFDSYLVLRGLKTLSVRMDRHCANAMELAPWLKAHPAVAKVYYPGLADHPGHAVAAKQMKSFGGMISLKLHGGIPAAQQFLTRTKLFSLAESLGGVESLVCHPTTMTHASIPKDVREARGVDDGLIRLSVGIEDVADLRADLDRALATA</sequence>
<dbReference type="CDD" id="cd00614">
    <property type="entry name" value="CGS_like"/>
    <property type="match status" value="1"/>
</dbReference>
<proteinExistence type="inferred from homology"/>
<dbReference type="AlphaFoldDB" id="A0A6P2CUP2"/>
<comment type="similarity">
    <text evidence="2 5">Belongs to the trans-sulfuration enzymes family.</text>
</comment>
<dbReference type="PANTHER" id="PTHR11808">
    <property type="entry name" value="TRANS-SULFURATION ENZYME FAMILY MEMBER"/>
    <property type="match status" value="1"/>
</dbReference>
<name>A0A6P2CUP2_9BACT</name>
<dbReference type="Gene3D" id="3.90.1150.10">
    <property type="entry name" value="Aspartate Aminotransferase, domain 1"/>
    <property type="match status" value="1"/>
</dbReference>
<evidence type="ECO:0000256" key="1">
    <source>
        <dbReference type="ARBA" id="ARBA00001933"/>
    </source>
</evidence>
<dbReference type="Pfam" id="PF01053">
    <property type="entry name" value="Cys_Met_Meta_PP"/>
    <property type="match status" value="1"/>
</dbReference>
<keyword evidence="6" id="KW-0456">Lyase</keyword>
<accession>A0A6P2CUP2</accession>
<dbReference type="RefSeq" id="WP_162667000.1">
    <property type="nucleotide sequence ID" value="NZ_LR593886.1"/>
</dbReference>
<dbReference type="FunFam" id="3.40.640.10:FF:000009">
    <property type="entry name" value="Cystathionine gamma-synthase homolog"/>
    <property type="match status" value="1"/>
</dbReference>
<dbReference type="PANTHER" id="PTHR11808:SF15">
    <property type="entry name" value="CYSTATHIONINE GAMMA-LYASE"/>
    <property type="match status" value="1"/>
</dbReference>
<dbReference type="GO" id="GO:0004123">
    <property type="term" value="F:cystathionine gamma-lyase activity"/>
    <property type="evidence" value="ECO:0007669"/>
    <property type="project" value="TreeGrafter"/>
</dbReference>
<dbReference type="GO" id="GO:0003962">
    <property type="term" value="F:cystathionine gamma-synthase activity"/>
    <property type="evidence" value="ECO:0007669"/>
    <property type="project" value="TreeGrafter"/>
</dbReference>